<dbReference type="GO" id="GO:0022857">
    <property type="term" value="F:transmembrane transporter activity"/>
    <property type="evidence" value="ECO:0007669"/>
    <property type="project" value="InterPro"/>
</dbReference>
<dbReference type="GO" id="GO:0005886">
    <property type="term" value="C:plasma membrane"/>
    <property type="evidence" value="ECO:0007669"/>
    <property type="project" value="UniProtKB-SubCell"/>
</dbReference>
<feature type="transmembrane region" description="Helical" evidence="6">
    <location>
        <begin position="48"/>
        <end position="68"/>
    </location>
</feature>
<evidence type="ECO:0000313" key="9">
    <source>
        <dbReference type="Proteomes" id="UP000011700"/>
    </source>
</evidence>
<dbReference type="InterPro" id="IPR050189">
    <property type="entry name" value="MFS_Efflux_Transporters"/>
</dbReference>
<dbReference type="SUPFAM" id="SSF103473">
    <property type="entry name" value="MFS general substrate transporter"/>
    <property type="match status" value="1"/>
</dbReference>
<dbReference type="PANTHER" id="PTHR43124">
    <property type="entry name" value="PURINE EFFLUX PUMP PBUE"/>
    <property type="match status" value="1"/>
</dbReference>
<dbReference type="Proteomes" id="UP000011700">
    <property type="component" value="Unassembled WGS sequence"/>
</dbReference>
<comment type="subcellular location">
    <subcellularLocation>
        <location evidence="1">Cell membrane</location>
        <topology evidence="1">Multi-pass membrane protein</topology>
    </subcellularLocation>
</comment>
<evidence type="ECO:0000256" key="6">
    <source>
        <dbReference type="SAM" id="Phobius"/>
    </source>
</evidence>
<dbReference type="Gene3D" id="1.20.1250.20">
    <property type="entry name" value="MFS general substrate transporter like domains"/>
    <property type="match status" value="1"/>
</dbReference>
<dbReference type="InterPro" id="IPR036259">
    <property type="entry name" value="MFS_trans_sf"/>
</dbReference>
<evidence type="ECO:0000256" key="2">
    <source>
        <dbReference type="ARBA" id="ARBA00022475"/>
    </source>
</evidence>
<keyword evidence="5 6" id="KW-0472">Membrane</keyword>
<proteinExistence type="predicted"/>
<evidence type="ECO:0000256" key="5">
    <source>
        <dbReference type="ARBA" id="ARBA00023136"/>
    </source>
</evidence>
<feature type="transmembrane region" description="Helical" evidence="6">
    <location>
        <begin position="328"/>
        <end position="348"/>
    </location>
</feature>
<sequence>MDAARQSKAAVHLAMLINMLSIGSLMMVMPLGPDFVRALGMQASHVGYIAGGATLASALSAALTAAWLDRLDRKRTLVTLLTLRFALLLSCALASDPTQLIGLFVLSGLVAGPMGAVLMAAMLDLIPPAERGRRLAYVAMGYSLAAIVVTPAALELAARGGWQAPFVLFGAAGVLLAVLCQLSFPAPPPHARAAGSIRPLLRSPLCLGALAIVALQMFGHFLLVPHFSNYFQFNLAFAREHIGLLYLCGGLASLAAMHLGGVLIDRGNAVAVVLFSSSLLAAITLLGFALMPGLSLFLVFTLFMALGAVRTSSTLTIAAGIPQPQQRAAFMALQSTVSNVACGLGSLFSAAYLGSGPGGRLIGFDDLAWLYAGTGTAAGIGVLWLLHGLGRRDATSDAKTQGGTQPAGES</sequence>
<evidence type="ECO:0000259" key="7">
    <source>
        <dbReference type="PROSITE" id="PS50850"/>
    </source>
</evidence>
<dbReference type="PANTHER" id="PTHR43124:SF3">
    <property type="entry name" value="CHLORAMPHENICOL EFFLUX PUMP RV0191"/>
    <property type="match status" value="1"/>
</dbReference>
<name>M2VNR6_STUST</name>
<gene>
    <name evidence="8" type="ORF">B381_05426</name>
</gene>
<keyword evidence="3 6" id="KW-0812">Transmembrane</keyword>
<keyword evidence="2" id="KW-1003">Cell membrane</keyword>
<dbReference type="eggNOG" id="COG2814">
    <property type="taxonomic scope" value="Bacteria"/>
</dbReference>
<dbReference type="PROSITE" id="PS50850">
    <property type="entry name" value="MFS"/>
    <property type="match status" value="1"/>
</dbReference>
<feature type="transmembrane region" description="Helical" evidence="6">
    <location>
        <begin position="135"/>
        <end position="154"/>
    </location>
</feature>
<feature type="domain" description="Major facilitator superfamily (MFS) profile" evidence="7">
    <location>
        <begin position="7"/>
        <end position="391"/>
    </location>
</feature>
<reference evidence="8 9" key="1">
    <citation type="journal article" date="2013" name="Genome Announc.">
        <title>Draft Genome of Pseudomonas stutzeri Strain NF13, a Nitrogen Fixer Isolated from the Galapagos Rift Hydrothermal Vent.</title>
        <authorList>
            <person name="Pena A."/>
            <person name="Busquets A."/>
            <person name="Gomila M."/>
            <person name="Mayol J."/>
            <person name="Bosch R."/>
            <person name="Nogales B."/>
            <person name="Garcia-Valdes E."/>
            <person name="Bennasar A."/>
            <person name="Lalucat J."/>
        </authorList>
    </citation>
    <scope>NUCLEOTIDE SEQUENCE [LARGE SCALE GENOMIC DNA]</scope>
    <source>
        <strain evidence="8 9">NF13</strain>
    </source>
</reference>
<feature type="transmembrane region" description="Helical" evidence="6">
    <location>
        <begin position="166"/>
        <end position="184"/>
    </location>
</feature>
<dbReference type="EMBL" id="AOBS01000032">
    <property type="protein sequence ID" value="EME01239.1"/>
    <property type="molecule type" value="Genomic_DNA"/>
</dbReference>
<evidence type="ECO:0000256" key="3">
    <source>
        <dbReference type="ARBA" id="ARBA00022692"/>
    </source>
</evidence>
<comment type="caution">
    <text evidence="8">The sequence shown here is derived from an EMBL/GenBank/DDBJ whole genome shotgun (WGS) entry which is preliminary data.</text>
</comment>
<feature type="transmembrane region" description="Helical" evidence="6">
    <location>
        <begin position="244"/>
        <end position="264"/>
    </location>
</feature>
<dbReference type="AlphaFoldDB" id="M2VNR6"/>
<dbReference type="PATRIC" id="fig|1212548.4.peg.1031"/>
<dbReference type="InterPro" id="IPR011701">
    <property type="entry name" value="MFS"/>
</dbReference>
<feature type="transmembrane region" description="Helical" evidence="6">
    <location>
        <begin position="297"/>
        <end position="321"/>
    </location>
</feature>
<accession>M2VNR6</accession>
<dbReference type="RefSeq" id="WP_003299116.1">
    <property type="nucleotide sequence ID" value="NZ_AOBS01000032.1"/>
</dbReference>
<organism evidence="8 9">
    <name type="scientific">Stutzerimonas stutzeri NF13</name>
    <dbReference type="NCBI Taxonomy" id="1212548"/>
    <lineage>
        <taxon>Bacteria</taxon>
        <taxon>Pseudomonadati</taxon>
        <taxon>Pseudomonadota</taxon>
        <taxon>Gammaproteobacteria</taxon>
        <taxon>Pseudomonadales</taxon>
        <taxon>Pseudomonadaceae</taxon>
        <taxon>Stutzerimonas</taxon>
    </lineage>
</organism>
<evidence type="ECO:0000256" key="4">
    <source>
        <dbReference type="ARBA" id="ARBA00022989"/>
    </source>
</evidence>
<protein>
    <submittedName>
        <fullName evidence="8">Multidrug transporter</fullName>
    </submittedName>
</protein>
<feature type="transmembrane region" description="Helical" evidence="6">
    <location>
        <begin position="101"/>
        <end position="123"/>
    </location>
</feature>
<evidence type="ECO:0000313" key="8">
    <source>
        <dbReference type="EMBL" id="EME01239.1"/>
    </source>
</evidence>
<feature type="transmembrane region" description="Helical" evidence="6">
    <location>
        <begin position="77"/>
        <end position="95"/>
    </location>
</feature>
<feature type="transmembrane region" description="Helical" evidence="6">
    <location>
        <begin position="271"/>
        <end position="291"/>
    </location>
</feature>
<dbReference type="InterPro" id="IPR020846">
    <property type="entry name" value="MFS_dom"/>
</dbReference>
<feature type="transmembrane region" description="Helical" evidence="6">
    <location>
        <begin position="9"/>
        <end position="28"/>
    </location>
</feature>
<feature type="transmembrane region" description="Helical" evidence="6">
    <location>
        <begin position="205"/>
        <end position="224"/>
    </location>
</feature>
<evidence type="ECO:0000256" key="1">
    <source>
        <dbReference type="ARBA" id="ARBA00004651"/>
    </source>
</evidence>
<keyword evidence="4 6" id="KW-1133">Transmembrane helix</keyword>
<dbReference type="Pfam" id="PF07690">
    <property type="entry name" value="MFS_1"/>
    <property type="match status" value="1"/>
</dbReference>
<feature type="transmembrane region" description="Helical" evidence="6">
    <location>
        <begin position="368"/>
        <end position="386"/>
    </location>
</feature>